<keyword evidence="2" id="KW-0472">Membrane</keyword>
<dbReference type="Proteomes" id="UP000653411">
    <property type="component" value="Unassembled WGS sequence"/>
</dbReference>
<evidence type="ECO:0000313" key="3">
    <source>
        <dbReference type="EMBL" id="GGN45853.1"/>
    </source>
</evidence>
<dbReference type="AlphaFoldDB" id="A0A917XQJ5"/>
<reference evidence="3" key="1">
    <citation type="journal article" date="2014" name="Int. J. Syst. Evol. Microbiol.">
        <title>Complete genome sequence of Corynebacterium casei LMG S-19264T (=DSM 44701T), isolated from a smear-ripened cheese.</title>
        <authorList>
            <consortium name="US DOE Joint Genome Institute (JGI-PGF)"/>
            <person name="Walter F."/>
            <person name="Albersmeier A."/>
            <person name="Kalinowski J."/>
            <person name="Ruckert C."/>
        </authorList>
    </citation>
    <scope>NUCLEOTIDE SEQUENCE</scope>
    <source>
        <strain evidence="3">CGMCC 4.7110</strain>
    </source>
</reference>
<protein>
    <submittedName>
        <fullName evidence="3">Uncharacterized protein</fullName>
    </submittedName>
</protein>
<evidence type="ECO:0000256" key="1">
    <source>
        <dbReference type="SAM" id="MobiDB-lite"/>
    </source>
</evidence>
<feature type="region of interest" description="Disordered" evidence="1">
    <location>
        <begin position="53"/>
        <end position="87"/>
    </location>
</feature>
<name>A0A917XQJ5_9ACTN</name>
<feature type="compositionally biased region" description="Pro residues" evidence="1">
    <location>
        <begin position="55"/>
        <end position="67"/>
    </location>
</feature>
<feature type="transmembrane region" description="Helical" evidence="2">
    <location>
        <begin position="25"/>
        <end position="43"/>
    </location>
</feature>
<dbReference type="RefSeq" id="WP_189269497.1">
    <property type="nucleotide sequence ID" value="NZ_BMML01000049.1"/>
</dbReference>
<keyword evidence="2" id="KW-1133">Transmembrane helix</keyword>
<accession>A0A917XQJ5</accession>
<organism evidence="3 4">
    <name type="scientific">Streptomyces fuscichromogenes</name>
    <dbReference type="NCBI Taxonomy" id="1324013"/>
    <lineage>
        <taxon>Bacteria</taxon>
        <taxon>Bacillati</taxon>
        <taxon>Actinomycetota</taxon>
        <taxon>Actinomycetes</taxon>
        <taxon>Kitasatosporales</taxon>
        <taxon>Streptomycetaceae</taxon>
        <taxon>Streptomyces</taxon>
    </lineage>
</organism>
<proteinExistence type="predicted"/>
<comment type="caution">
    <text evidence="3">The sequence shown here is derived from an EMBL/GenBank/DDBJ whole genome shotgun (WGS) entry which is preliminary data.</text>
</comment>
<keyword evidence="4" id="KW-1185">Reference proteome</keyword>
<reference evidence="3" key="2">
    <citation type="submission" date="2020-09" db="EMBL/GenBank/DDBJ databases">
        <authorList>
            <person name="Sun Q."/>
            <person name="Zhou Y."/>
        </authorList>
    </citation>
    <scope>NUCLEOTIDE SEQUENCE</scope>
    <source>
        <strain evidence="3">CGMCC 4.7110</strain>
    </source>
</reference>
<gene>
    <name evidence="3" type="ORF">GCM10011578_098200</name>
</gene>
<keyword evidence="2" id="KW-0812">Transmembrane</keyword>
<evidence type="ECO:0000256" key="2">
    <source>
        <dbReference type="SAM" id="Phobius"/>
    </source>
</evidence>
<sequence>MTLVLVVALALAGGGVYIAYRNPRMGAAILVGLGILTALYLVCEKDPSVLQTSVPPVPAPAATPPAGQPRMPAPSTSVLTSRKADHR</sequence>
<dbReference type="EMBL" id="BMML01000049">
    <property type="protein sequence ID" value="GGN45853.1"/>
    <property type="molecule type" value="Genomic_DNA"/>
</dbReference>
<evidence type="ECO:0000313" key="4">
    <source>
        <dbReference type="Proteomes" id="UP000653411"/>
    </source>
</evidence>